<name>F3PX93_9BACE</name>
<dbReference type="AlphaFoldDB" id="F3PX93"/>
<accession>F3PX93</accession>
<reference evidence="1 2" key="1">
    <citation type="submission" date="2011-02" db="EMBL/GenBank/DDBJ databases">
        <authorList>
            <person name="Weinstock G."/>
            <person name="Sodergren E."/>
            <person name="Clifton S."/>
            <person name="Fulton L."/>
            <person name="Fulton B."/>
            <person name="Courtney L."/>
            <person name="Fronick C."/>
            <person name="Harrison M."/>
            <person name="Strong C."/>
            <person name="Farmer C."/>
            <person name="Delahaunty K."/>
            <person name="Markovic C."/>
            <person name="Hall O."/>
            <person name="Minx P."/>
            <person name="Tomlinson C."/>
            <person name="Mitreva M."/>
            <person name="Hou S."/>
            <person name="Chen J."/>
            <person name="Wollam A."/>
            <person name="Pepin K.H."/>
            <person name="Johnson M."/>
            <person name="Bhonagiri V."/>
            <person name="Zhang X."/>
            <person name="Suruliraj S."/>
            <person name="Warren W."/>
            <person name="Chinwalla A."/>
            <person name="Mardis E.R."/>
            <person name="Wilson R.K."/>
        </authorList>
    </citation>
    <scope>NUCLEOTIDE SEQUENCE [LARGE SCALE GENOMIC DNA]</scope>
    <source>
        <strain evidence="1 2">YIT 12057</strain>
    </source>
</reference>
<evidence type="ECO:0000313" key="1">
    <source>
        <dbReference type="EMBL" id="EGF52172.1"/>
    </source>
</evidence>
<evidence type="ECO:0000313" key="2">
    <source>
        <dbReference type="Proteomes" id="UP000003416"/>
    </source>
</evidence>
<dbReference type="STRING" id="763034.HMPREF9446_03383"/>
<keyword evidence="2" id="KW-1185">Reference proteome</keyword>
<protein>
    <submittedName>
        <fullName evidence="1">Uncharacterized protein</fullName>
    </submittedName>
</protein>
<dbReference type="EMBL" id="AFBN01000096">
    <property type="protein sequence ID" value="EGF52172.1"/>
    <property type="molecule type" value="Genomic_DNA"/>
</dbReference>
<sequence length="79" mass="8545">MQAETDIAAVILHISGKDRTVTGFQAPCRVAAIKGTGITVLPVDADKILAIRQILQRTGFTSLMVIVRCGLNQVTRLLR</sequence>
<organism evidence="1 2">
    <name type="scientific">Bacteroides fluxus YIT 12057</name>
    <dbReference type="NCBI Taxonomy" id="763034"/>
    <lineage>
        <taxon>Bacteria</taxon>
        <taxon>Pseudomonadati</taxon>
        <taxon>Bacteroidota</taxon>
        <taxon>Bacteroidia</taxon>
        <taxon>Bacteroidales</taxon>
        <taxon>Bacteroidaceae</taxon>
        <taxon>Bacteroides</taxon>
    </lineage>
</organism>
<dbReference type="Proteomes" id="UP000003416">
    <property type="component" value="Unassembled WGS sequence"/>
</dbReference>
<comment type="caution">
    <text evidence="1">The sequence shown here is derived from an EMBL/GenBank/DDBJ whole genome shotgun (WGS) entry which is preliminary data.</text>
</comment>
<dbReference type="HOGENOM" id="CLU_2598674_0_0_10"/>
<gene>
    <name evidence="1" type="ORF">HMPREF9446_03383</name>
</gene>
<proteinExistence type="predicted"/>